<dbReference type="EMBL" id="VCQT01000035">
    <property type="protein sequence ID" value="TMW12335.1"/>
    <property type="molecule type" value="Genomic_DNA"/>
</dbReference>
<protein>
    <submittedName>
        <fullName evidence="4">Sigma D regulator</fullName>
    </submittedName>
</protein>
<dbReference type="Pfam" id="PF04353">
    <property type="entry name" value="Rsd_AlgQ"/>
    <property type="match status" value="1"/>
</dbReference>
<evidence type="ECO:0000313" key="4">
    <source>
        <dbReference type="EMBL" id="TMW12335.1"/>
    </source>
</evidence>
<name>A0ABY2XLG0_9GAMM</name>
<keyword evidence="2 3" id="KW-0804">Transcription</keyword>
<gene>
    <name evidence="4" type="ORF">FGS76_11370</name>
</gene>
<reference evidence="4 5" key="1">
    <citation type="submission" date="2019-05" db="EMBL/GenBank/DDBJ databases">
        <title>Genome of Alcanivorax gelatiniphagus, an oil degrading marine bacteria.</title>
        <authorList>
            <person name="Kwon K.K."/>
        </authorList>
    </citation>
    <scope>NUCLEOTIDE SEQUENCE [LARGE SCALE GENOMIC DNA]</scope>
    <source>
        <strain evidence="4 5">MEBiC 08158</strain>
    </source>
</reference>
<organism evidence="4 5">
    <name type="scientific">Alloalcanivorax gelatiniphagus</name>
    <dbReference type="NCBI Taxonomy" id="1194167"/>
    <lineage>
        <taxon>Bacteria</taxon>
        <taxon>Pseudomonadati</taxon>
        <taxon>Pseudomonadota</taxon>
        <taxon>Gammaproteobacteria</taxon>
        <taxon>Oceanospirillales</taxon>
        <taxon>Alcanivoracaceae</taxon>
        <taxon>Alloalcanivorax</taxon>
    </lineage>
</organism>
<evidence type="ECO:0000256" key="2">
    <source>
        <dbReference type="ARBA" id="ARBA00023163"/>
    </source>
</evidence>
<accession>A0ABY2XLG0</accession>
<dbReference type="NCBIfam" id="NF008723">
    <property type="entry name" value="PRK11718.1"/>
    <property type="match status" value="1"/>
</dbReference>
<sequence>MAPPALSPLMQWRRIEALVGAWLEQRQQLIVRLCALQGLEGLDDARPRSVQSRVGEFCQLLMDYISAGYFEVYRELVREARRYQETPDVAGHILRELDQSTEEALAFNEDFDSDDHCLGQLQQLPERLNRLTEVLEERFALEDQLILSVHQAPRRHALRH</sequence>
<dbReference type="RefSeq" id="WP_138772764.1">
    <property type="nucleotide sequence ID" value="NZ_JBHSSX010000100.1"/>
</dbReference>
<dbReference type="InterPro" id="IPR007448">
    <property type="entry name" value="Sigma70_reg_Rsd_AlgQ"/>
</dbReference>
<evidence type="ECO:0000256" key="3">
    <source>
        <dbReference type="RuleBase" id="RU004409"/>
    </source>
</evidence>
<comment type="similarity">
    <text evidence="3">Belongs to the Rsd/AlgQ family.</text>
</comment>
<comment type="caution">
    <text evidence="4">The sequence shown here is derived from an EMBL/GenBank/DDBJ whole genome shotgun (WGS) entry which is preliminary data.</text>
</comment>
<keyword evidence="1 3" id="KW-0805">Transcription regulation</keyword>
<proteinExistence type="inferred from homology"/>
<dbReference type="Proteomes" id="UP000739180">
    <property type="component" value="Unassembled WGS sequence"/>
</dbReference>
<dbReference type="InterPro" id="IPR038309">
    <property type="entry name" value="Rsd/AlgQ_sf"/>
</dbReference>
<dbReference type="Gene3D" id="1.20.120.1370">
    <property type="entry name" value="Regulator of RNA polymerase sigma(70) subunit, domain 4"/>
    <property type="match status" value="1"/>
</dbReference>
<evidence type="ECO:0000256" key="1">
    <source>
        <dbReference type="ARBA" id="ARBA00023015"/>
    </source>
</evidence>
<keyword evidence="5" id="KW-1185">Reference proteome</keyword>
<evidence type="ECO:0000313" key="5">
    <source>
        <dbReference type="Proteomes" id="UP000739180"/>
    </source>
</evidence>